<keyword evidence="5" id="KW-1185">Reference proteome</keyword>
<comment type="similarity">
    <text evidence="1">Belongs to the short-chain dehydrogenases/reductases (SDR) family.</text>
</comment>
<dbReference type="FunFam" id="3.40.50.720:FF:000084">
    <property type="entry name" value="Short-chain dehydrogenase reductase"/>
    <property type="match status" value="1"/>
</dbReference>
<dbReference type="OrthoDB" id="9803333at2"/>
<keyword evidence="3" id="KW-0560">Oxidoreductase</keyword>
<evidence type="ECO:0000256" key="1">
    <source>
        <dbReference type="ARBA" id="ARBA00006484"/>
    </source>
</evidence>
<evidence type="ECO:0000313" key="4">
    <source>
        <dbReference type="EMBL" id="SIR02694.1"/>
    </source>
</evidence>
<reference evidence="4 5" key="1">
    <citation type="submission" date="2017-01" db="EMBL/GenBank/DDBJ databases">
        <authorList>
            <person name="Mah S.A."/>
            <person name="Swanson W.J."/>
            <person name="Moy G.W."/>
            <person name="Vacquier V.D."/>
        </authorList>
    </citation>
    <scope>NUCLEOTIDE SEQUENCE [LARGE SCALE GENOMIC DNA]</scope>
    <source>
        <strain evidence="4 5">ASpG1</strain>
    </source>
</reference>
<dbReference type="Pfam" id="PF13561">
    <property type="entry name" value="adh_short_C2"/>
    <property type="match status" value="1"/>
</dbReference>
<evidence type="ECO:0000256" key="2">
    <source>
        <dbReference type="ARBA" id="ARBA00022857"/>
    </source>
</evidence>
<dbReference type="CDD" id="cd05233">
    <property type="entry name" value="SDR_c"/>
    <property type="match status" value="1"/>
</dbReference>
<dbReference type="AlphaFoldDB" id="A0A1N6XK21"/>
<dbReference type="PANTHER" id="PTHR43618:SF4">
    <property type="entry name" value="SHORT CHAIN DEHYDROGENASE_REDUCTASE FAMILY (AFU_ORTHOLOGUE AFUA_7G04540)"/>
    <property type="match status" value="1"/>
</dbReference>
<dbReference type="RefSeq" id="WP_083944039.1">
    <property type="nucleotide sequence ID" value="NZ_FTMS01000026.1"/>
</dbReference>
<protein>
    <submittedName>
        <fullName evidence="4">2-deoxy-D-gluconate 3-dehydrogenase</fullName>
    </submittedName>
</protein>
<dbReference type="SUPFAM" id="SSF51735">
    <property type="entry name" value="NAD(P)-binding Rossmann-fold domains"/>
    <property type="match status" value="1"/>
</dbReference>
<dbReference type="STRING" id="159291.SAMN05920897_1267"/>
<organism evidence="4 5">
    <name type="scientific">Alkalispirochaeta americana</name>
    <dbReference type="NCBI Taxonomy" id="159291"/>
    <lineage>
        <taxon>Bacteria</taxon>
        <taxon>Pseudomonadati</taxon>
        <taxon>Spirochaetota</taxon>
        <taxon>Spirochaetia</taxon>
        <taxon>Spirochaetales</taxon>
        <taxon>Spirochaetaceae</taxon>
        <taxon>Alkalispirochaeta</taxon>
    </lineage>
</organism>
<dbReference type="InterPro" id="IPR052178">
    <property type="entry name" value="Sec_Metab_Biosynth_SDR"/>
</dbReference>
<dbReference type="PRINTS" id="PR00081">
    <property type="entry name" value="GDHRDH"/>
</dbReference>
<dbReference type="InterPro" id="IPR036291">
    <property type="entry name" value="NAD(P)-bd_dom_sf"/>
</dbReference>
<dbReference type="PRINTS" id="PR00080">
    <property type="entry name" value="SDRFAMILY"/>
</dbReference>
<proteinExistence type="inferred from homology"/>
<accession>A0A1N6XK21</accession>
<dbReference type="InterPro" id="IPR002347">
    <property type="entry name" value="SDR_fam"/>
</dbReference>
<dbReference type="GO" id="GO:0016491">
    <property type="term" value="F:oxidoreductase activity"/>
    <property type="evidence" value="ECO:0007669"/>
    <property type="project" value="UniProtKB-KW"/>
</dbReference>
<keyword evidence="2" id="KW-0521">NADP</keyword>
<sequence length="289" mass="31579">MKMLKKTIIRISRAKLYLRRAVSFVRHGGVHICTPNYVNCENRHSDKVVLVTGGGGGIGFAAAQKLVNEGAKVIITGRNSDKLRSAVEKIGGDRIANYQWDVTDIGNMSSHLDHIDSIFDRKVNVVINNAGVNNTSRIPDVSEKDWDEVYATNSKAVFFLCQEMCRRWLVDGDSTTKKIINISSQGAFVGATFPYRMSKWDVAGLTQGLALQYASSQIVVNGVAPGIAATDMQPGFSARDDNNLFTPLVPLQRCAIPEEIGELISFMVSDSANFIVGQTIVMDGGYSIK</sequence>
<dbReference type="Proteomes" id="UP000186400">
    <property type="component" value="Unassembled WGS sequence"/>
</dbReference>
<evidence type="ECO:0000256" key="3">
    <source>
        <dbReference type="ARBA" id="ARBA00023002"/>
    </source>
</evidence>
<dbReference type="PANTHER" id="PTHR43618">
    <property type="entry name" value="7-ALPHA-HYDROXYSTEROID DEHYDROGENASE"/>
    <property type="match status" value="1"/>
</dbReference>
<evidence type="ECO:0000313" key="5">
    <source>
        <dbReference type="Proteomes" id="UP000186400"/>
    </source>
</evidence>
<dbReference type="EMBL" id="FTMS01000026">
    <property type="protein sequence ID" value="SIR02694.1"/>
    <property type="molecule type" value="Genomic_DNA"/>
</dbReference>
<gene>
    <name evidence="4" type="ORF">SAMN05920897_1267</name>
</gene>
<name>A0A1N6XK21_9SPIO</name>
<dbReference type="Gene3D" id="3.40.50.720">
    <property type="entry name" value="NAD(P)-binding Rossmann-like Domain"/>
    <property type="match status" value="1"/>
</dbReference>